<dbReference type="RefSeq" id="XP_004502335.1">
    <property type="nucleotide sequence ID" value="XM_004502278.3"/>
</dbReference>
<organism evidence="1 2">
    <name type="scientific">Cicer arietinum</name>
    <name type="common">Chickpea</name>
    <name type="synonym">Garbanzo</name>
    <dbReference type="NCBI Taxonomy" id="3827"/>
    <lineage>
        <taxon>Eukaryota</taxon>
        <taxon>Viridiplantae</taxon>
        <taxon>Streptophyta</taxon>
        <taxon>Embryophyta</taxon>
        <taxon>Tracheophyta</taxon>
        <taxon>Spermatophyta</taxon>
        <taxon>Magnoliopsida</taxon>
        <taxon>eudicotyledons</taxon>
        <taxon>Gunneridae</taxon>
        <taxon>Pentapetalae</taxon>
        <taxon>rosids</taxon>
        <taxon>fabids</taxon>
        <taxon>Fabales</taxon>
        <taxon>Fabaceae</taxon>
        <taxon>Papilionoideae</taxon>
        <taxon>50 kb inversion clade</taxon>
        <taxon>NPAAA clade</taxon>
        <taxon>Hologalegina</taxon>
        <taxon>IRL clade</taxon>
        <taxon>Cicereae</taxon>
        <taxon>Cicer</taxon>
    </lineage>
</organism>
<gene>
    <name evidence="2" type="primary">LOC101493538</name>
</gene>
<dbReference type="STRING" id="3827.A0A1S2YBD7"/>
<reference evidence="2" key="2">
    <citation type="submission" date="2025-08" db="UniProtKB">
        <authorList>
            <consortium name="RefSeq"/>
        </authorList>
    </citation>
    <scope>IDENTIFICATION</scope>
    <source>
        <tissue evidence="2">Etiolated seedlings</tissue>
    </source>
</reference>
<reference evidence="1" key="1">
    <citation type="journal article" date="2013" name="Nat. Biotechnol.">
        <title>Draft genome sequence of chickpea (Cicer arietinum) provides a resource for trait improvement.</title>
        <authorList>
            <person name="Varshney R.K."/>
            <person name="Song C."/>
            <person name="Saxena R.K."/>
            <person name="Azam S."/>
            <person name="Yu S."/>
            <person name="Sharpe A.G."/>
            <person name="Cannon S."/>
            <person name="Baek J."/>
            <person name="Rosen B.D."/>
            <person name="Tar'an B."/>
            <person name="Millan T."/>
            <person name="Zhang X."/>
            <person name="Ramsay L.D."/>
            <person name="Iwata A."/>
            <person name="Wang Y."/>
            <person name="Nelson W."/>
            <person name="Farmer A.D."/>
            <person name="Gaur P.M."/>
            <person name="Soderlund C."/>
            <person name="Penmetsa R.V."/>
            <person name="Xu C."/>
            <person name="Bharti A.K."/>
            <person name="He W."/>
            <person name="Winter P."/>
            <person name="Zhao S."/>
            <person name="Hane J.K."/>
            <person name="Carrasquilla-Garcia N."/>
            <person name="Condie J.A."/>
            <person name="Upadhyaya H.D."/>
            <person name="Luo M.C."/>
            <person name="Thudi M."/>
            <person name="Gowda C.L."/>
            <person name="Singh N.P."/>
            <person name="Lichtenzveig J."/>
            <person name="Gali K.K."/>
            <person name="Rubio J."/>
            <person name="Nadarajan N."/>
            <person name="Dolezel J."/>
            <person name="Bansal K.C."/>
            <person name="Xu X."/>
            <person name="Edwards D."/>
            <person name="Zhang G."/>
            <person name="Kahl G."/>
            <person name="Gil J."/>
            <person name="Singh K.B."/>
            <person name="Datta S.K."/>
            <person name="Jackson S.A."/>
            <person name="Wang J."/>
            <person name="Cook D.R."/>
        </authorList>
    </citation>
    <scope>NUCLEOTIDE SEQUENCE [LARGE SCALE GENOMIC DNA]</scope>
    <source>
        <strain evidence="1">cv. CDC Frontier</strain>
    </source>
</reference>
<sequence length="232" mass="26253">MEVGMSLNALVRPPLSSSGSRFHDDSSFSHFLFSIPRHTSGKTHQRQHVLVVEAKGKKGMMSRQFQRPPPPPLPKIEDDGNPKFVIFIRMANVYLWYPLSIVSGGTTAKIMVAAKDNFLGKYIYKDTLDRNLAAVIYKDEKEIQKSAFKQHRTLRSATEFRYGYKLVENYNNVRAALSTTDVIELPTPDKLKTVLDKVKDFFGDAKESFGKITALGTTTTEEEEEDSKEKSK</sequence>
<evidence type="ECO:0000313" key="1">
    <source>
        <dbReference type="Proteomes" id="UP000087171"/>
    </source>
</evidence>
<dbReference type="Proteomes" id="UP000087171">
    <property type="component" value="Chromosome Ca5"/>
</dbReference>
<dbReference type="PANTHER" id="PTHR48191:SF2">
    <property type="entry name" value="PROTEIN HHL1, CHLOROPLASTIC"/>
    <property type="match status" value="1"/>
</dbReference>
<dbReference type="InterPro" id="IPR045388">
    <property type="entry name" value="HHL1-like"/>
</dbReference>
<accession>A0A1S2YBD7</accession>
<dbReference type="eggNOG" id="KOG2089">
    <property type="taxonomic scope" value="Eukaryota"/>
</dbReference>
<name>A0A1S2YBD7_CICAR</name>
<keyword evidence="1" id="KW-1185">Reference proteome</keyword>
<dbReference type="PANTHER" id="PTHR48191">
    <property type="entry name" value="PROTEIN HHL1 CHLOROPLASTIC"/>
    <property type="match status" value="1"/>
</dbReference>
<dbReference type="OrthoDB" id="566705at2759"/>
<protein>
    <submittedName>
        <fullName evidence="2">Protein HHL1, chloroplastic</fullName>
    </submittedName>
</protein>
<proteinExistence type="predicted"/>
<dbReference type="Pfam" id="PF20133">
    <property type="entry name" value="HHL1-like"/>
    <property type="match status" value="1"/>
</dbReference>
<dbReference type="PaxDb" id="3827-XP_004502335.1"/>
<dbReference type="KEGG" id="cam:101493538"/>
<dbReference type="GeneID" id="101493538"/>
<evidence type="ECO:0000313" key="2">
    <source>
        <dbReference type="RefSeq" id="XP_004502335.1"/>
    </source>
</evidence>
<dbReference type="AlphaFoldDB" id="A0A1S2YBD7"/>